<dbReference type="OrthoDB" id="4481859at2"/>
<dbReference type="PRINTS" id="PR00412">
    <property type="entry name" value="EPOXHYDRLASE"/>
</dbReference>
<dbReference type="InterPro" id="IPR000639">
    <property type="entry name" value="Epox_hydrolase-like"/>
</dbReference>
<sequence>MTDLHVIEEGPRDGSPVVLIHGWPASAEMWTPQRAALAAAGHRVISYDRRGFGRSEKPGLNPDGSGYDYDTLADDLAQVLQAYDVERATLVGFSMGGGEVARYLSRHGMGRVAKAVLLGAVPPCLHHSEDNPTGPMDDEAIAGMQDGVRADRAGFMEDFSRTFYGVDDEVAVDETTRQLLLSWAAEADLTAMVECVASFSRTDFRRDLAAFSLPTLIVHGDADAIVPLEVSAQLAHEHIPGSRLVVIEGAPHGLTASHAGEVNAALLDFLAS</sequence>
<keyword evidence="1" id="KW-0560">Oxidoreductase</keyword>
<dbReference type="InterPro" id="IPR050471">
    <property type="entry name" value="AB_hydrolase"/>
</dbReference>
<gene>
    <name evidence="4" type="ORF">CGZ91_01490</name>
</gene>
<dbReference type="PANTHER" id="PTHR43433">
    <property type="entry name" value="HYDROLASE, ALPHA/BETA FOLD FAMILY PROTEIN"/>
    <property type="match status" value="1"/>
</dbReference>
<dbReference type="Pfam" id="PF00561">
    <property type="entry name" value="Abhydrolase_1"/>
    <property type="match status" value="1"/>
</dbReference>
<dbReference type="Gene3D" id="3.40.50.1820">
    <property type="entry name" value="alpha/beta hydrolase"/>
    <property type="match status" value="1"/>
</dbReference>
<dbReference type="AlphaFoldDB" id="A0A255ELX1"/>
<keyword evidence="1" id="KW-0575">Peroxidase</keyword>
<accession>A0A255ELX1</accession>
<dbReference type="EMBL" id="NMVJ01000001">
    <property type="protein sequence ID" value="OYN92210.1"/>
    <property type="molecule type" value="Genomic_DNA"/>
</dbReference>
<dbReference type="SUPFAM" id="SSF53474">
    <property type="entry name" value="alpha/beta-Hydrolases"/>
    <property type="match status" value="1"/>
</dbReference>
<dbReference type="GO" id="GO:0016787">
    <property type="term" value="F:hydrolase activity"/>
    <property type="evidence" value="ECO:0007669"/>
    <property type="project" value="UniProtKB-KW"/>
</dbReference>
<dbReference type="GO" id="GO:0004601">
    <property type="term" value="F:peroxidase activity"/>
    <property type="evidence" value="ECO:0007669"/>
    <property type="project" value="UniProtKB-KW"/>
</dbReference>
<comment type="caution">
    <text evidence="4">The sequence shown here is derived from an EMBL/GenBank/DDBJ whole genome shotgun (WGS) entry which is preliminary data.</text>
</comment>
<dbReference type="Proteomes" id="UP000216300">
    <property type="component" value="Unassembled WGS sequence"/>
</dbReference>
<evidence type="ECO:0000313" key="4">
    <source>
        <dbReference type="EMBL" id="OYN92210.1"/>
    </source>
</evidence>
<dbReference type="RefSeq" id="WP_094452202.1">
    <property type="nucleotide sequence ID" value="NZ_NMVJ01000001.1"/>
</dbReference>
<name>A0A255ELX1_9ACTN</name>
<reference evidence="4 5" key="1">
    <citation type="submission" date="2017-07" db="EMBL/GenBank/DDBJ databases">
        <title>Draft whole genome sequences of clinical Proprionibacteriaceae strains.</title>
        <authorList>
            <person name="Bernier A.-M."/>
            <person name="Bernard K."/>
            <person name="Domingo M.-C."/>
        </authorList>
    </citation>
    <scope>NUCLEOTIDE SEQUENCE [LARGE SCALE GENOMIC DNA]</scope>
    <source>
        <strain evidence="4 5">NML 150081</strain>
    </source>
</reference>
<dbReference type="InterPro" id="IPR029058">
    <property type="entry name" value="AB_hydrolase_fold"/>
</dbReference>
<evidence type="ECO:0000313" key="5">
    <source>
        <dbReference type="Proteomes" id="UP000216300"/>
    </source>
</evidence>
<feature type="domain" description="AB hydrolase-1" evidence="3">
    <location>
        <begin position="16"/>
        <end position="253"/>
    </location>
</feature>
<evidence type="ECO:0000256" key="2">
    <source>
        <dbReference type="ARBA" id="ARBA00038128"/>
    </source>
</evidence>
<organism evidence="4 5">
    <name type="scientific">Parenemella sanctibonifatiensis</name>
    <dbReference type="NCBI Taxonomy" id="2016505"/>
    <lineage>
        <taxon>Bacteria</taxon>
        <taxon>Bacillati</taxon>
        <taxon>Actinomycetota</taxon>
        <taxon>Actinomycetes</taxon>
        <taxon>Propionibacteriales</taxon>
        <taxon>Propionibacteriaceae</taxon>
        <taxon>Parenemella</taxon>
    </lineage>
</organism>
<dbReference type="PRINTS" id="PR00111">
    <property type="entry name" value="ABHYDROLASE"/>
</dbReference>
<protein>
    <submittedName>
        <fullName evidence="4">Alpha/beta hydrolase</fullName>
    </submittedName>
</protein>
<keyword evidence="5" id="KW-1185">Reference proteome</keyword>
<evidence type="ECO:0000256" key="1">
    <source>
        <dbReference type="ARBA" id="ARBA00022559"/>
    </source>
</evidence>
<dbReference type="InterPro" id="IPR000073">
    <property type="entry name" value="AB_hydrolase_1"/>
</dbReference>
<evidence type="ECO:0000259" key="3">
    <source>
        <dbReference type="Pfam" id="PF00561"/>
    </source>
</evidence>
<keyword evidence="4" id="KW-0378">Hydrolase</keyword>
<proteinExistence type="inferred from homology"/>
<dbReference type="PANTHER" id="PTHR43433:SF4">
    <property type="entry name" value="NON-HEME CHLOROPEROXIDASE-RELATED"/>
    <property type="match status" value="1"/>
</dbReference>
<comment type="similarity">
    <text evidence="2">Belongs to the AB hydrolase superfamily. Bacterial non-heme haloperoxidase / perhydrolase family.</text>
</comment>
<dbReference type="FunFam" id="3.40.50.1820:FF:000205">
    <property type="entry name" value="Non-haem bromoperoxidase BPO-A2"/>
    <property type="match status" value="1"/>
</dbReference>